<dbReference type="EMBL" id="JBHSXS010000028">
    <property type="protein sequence ID" value="MFC6884495.1"/>
    <property type="molecule type" value="Genomic_DNA"/>
</dbReference>
<dbReference type="InterPro" id="IPR034151">
    <property type="entry name" value="TOPRIM_DnaG_bac"/>
</dbReference>
<evidence type="ECO:0000259" key="1">
    <source>
        <dbReference type="PROSITE" id="PS50880"/>
    </source>
</evidence>
<gene>
    <name evidence="2" type="ORF">ACFQKB_32375</name>
</gene>
<dbReference type="Gene3D" id="3.90.980.10">
    <property type="entry name" value="DNA primase, catalytic core, N-terminal domain"/>
    <property type="match status" value="1"/>
</dbReference>
<dbReference type="InterPro" id="IPR037068">
    <property type="entry name" value="DNA_primase_core_N_sf"/>
</dbReference>
<dbReference type="InterPro" id="IPR013264">
    <property type="entry name" value="DNAG_N"/>
</dbReference>
<dbReference type="PROSITE" id="PS50880">
    <property type="entry name" value="TOPRIM"/>
    <property type="match status" value="1"/>
</dbReference>
<dbReference type="SMART" id="SM00493">
    <property type="entry name" value="TOPRIM"/>
    <property type="match status" value="1"/>
</dbReference>
<dbReference type="SUPFAM" id="SSF56731">
    <property type="entry name" value="DNA primase core"/>
    <property type="match status" value="1"/>
</dbReference>
<dbReference type="PANTHER" id="PTHR30313:SF2">
    <property type="entry name" value="DNA PRIMASE"/>
    <property type="match status" value="1"/>
</dbReference>
<sequence>MSISDEGVLRGIAEQETARLRDGTLPWSWWLERAARHGRYGYTNTLLIAAQWRAATDVRSYEEWRAAGRQVRKGETGIRILARRRGRVRAVFDVEQTEGLPLRSPPPADPEEVAGRLASLAARLGAGSGEPGPVGGTRDVWRIARSIAFRLGSGDPVEAESVAFLVLARFGLVPPHGPSPDPGTGGGAPWAGPRFGDRVLRLARTVHERASAADGLLVAAHRWFRGRLDGGWVPAYLAGRGFTPGVQRRWRIGYAPPGPHALTDHLRAAGYGDEEIVAAGLARPARRGRPYDTFRDRAMFAIRTAEGGIAGFIGRAPDGADAPKYLNGPDTELFHKGELLYGLHEARERLAGGARPVLVEGPLDAIAVAMAAPRDLAAVATCGAAFTPGQLAALRGAADLDRTGVLVALDGDAAGLSAALRVWEVLAGVRGPVDAVRFPPGSDPADALRAGGRDAVRDALRAREPLIDAVVDAAVRRSGGGLATPEERLAAIRSAASVIAGGRPHEAARQVVRVAARTGVGPATVTDALLDAVSPP</sequence>
<dbReference type="Proteomes" id="UP001596380">
    <property type="component" value="Unassembled WGS sequence"/>
</dbReference>
<evidence type="ECO:0000313" key="2">
    <source>
        <dbReference type="EMBL" id="MFC6884495.1"/>
    </source>
</evidence>
<accession>A0ABW2CW19</accession>
<dbReference type="Pfam" id="PF13155">
    <property type="entry name" value="Toprim_2"/>
    <property type="match status" value="1"/>
</dbReference>
<proteinExistence type="predicted"/>
<dbReference type="CDD" id="cd03364">
    <property type="entry name" value="TOPRIM_DnaG_primases"/>
    <property type="match status" value="1"/>
</dbReference>
<protein>
    <submittedName>
        <fullName evidence="2">Toprim domain-containing protein</fullName>
    </submittedName>
</protein>
<keyword evidence="3" id="KW-1185">Reference proteome</keyword>
<dbReference type="InterPro" id="IPR013610">
    <property type="entry name" value="ArdC_N"/>
</dbReference>
<evidence type="ECO:0000313" key="3">
    <source>
        <dbReference type="Proteomes" id="UP001596380"/>
    </source>
</evidence>
<reference evidence="3" key="1">
    <citation type="journal article" date="2019" name="Int. J. Syst. Evol. Microbiol.">
        <title>The Global Catalogue of Microorganisms (GCM) 10K type strain sequencing project: providing services to taxonomists for standard genome sequencing and annotation.</title>
        <authorList>
            <consortium name="The Broad Institute Genomics Platform"/>
            <consortium name="The Broad Institute Genome Sequencing Center for Infectious Disease"/>
            <person name="Wu L."/>
            <person name="Ma J."/>
        </authorList>
    </citation>
    <scope>NUCLEOTIDE SEQUENCE [LARGE SCALE GENOMIC DNA]</scope>
    <source>
        <strain evidence="3">JCM 3369</strain>
    </source>
</reference>
<dbReference type="Gene3D" id="3.40.1360.10">
    <property type="match status" value="1"/>
</dbReference>
<comment type="caution">
    <text evidence="2">The sequence shown here is derived from an EMBL/GenBank/DDBJ whole genome shotgun (WGS) entry which is preliminary data.</text>
</comment>
<feature type="domain" description="Toprim" evidence="1">
    <location>
        <begin position="354"/>
        <end position="441"/>
    </location>
</feature>
<name>A0ABW2CW19_9ACTN</name>
<organism evidence="2 3">
    <name type="scientific">Actinomadura yumaensis</name>
    <dbReference type="NCBI Taxonomy" id="111807"/>
    <lineage>
        <taxon>Bacteria</taxon>
        <taxon>Bacillati</taxon>
        <taxon>Actinomycetota</taxon>
        <taxon>Actinomycetes</taxon>
        <taxon>Streptosporangiales</taxon>
        <taxon>Thermomonosporaceae</taxon>
        <taxon>Actinomadura</taxon>
    </lineage>
</organism>
<dbReference type="InterPro" id="IPR006171">
    <property type="entry name" value="TOPRIM_dom"/>
</dbReference>
<dbReference type="PANTHER" id="PTHR30313">
    <property type="entry name" value="DNA PRIMASE"/>
    <property type="match status" value="1"/>
</dbReference>
<dbReference type="RefSeq" id="WP_160820188.1">
    <property type="nucleotide sequence ID" value="NZ_JBHSXE010000001.1"/>
</dbReference>
<dbReference type="Pfam" id="PF08275">
    <property type="entry name" value="DNAG_N"/>
    <property type="match status" value="1"/>
</dbReference>
<dbReference type="Pfam" id="PF08401">
    <property type="entry name" value="ArdcN"/>
    <property type="match status" value="1"/>
</dbReference>
<dbReference type="InterPro" id="IPR050219">
    <property type="entry name" value="DnaG_primase"/>
</dbReference>